<gene>
    <name evidence="1" type="ORF">NDU88_002888</name>
</gene>
<sequence>MSEYLVTQALSLLQEADRFDLLTLAKRPQVRPVRSAAHGVAVAVFACSPTHDDEGSVEEACSRGGLRTQRKALSVRSGQRGARPASVDVFGTQEEESDLSWVHGELRVEEKRSGIYCL</sequence>
<dbReference type="Proteomes" id="UP001066276">
    <property type="component" value="Chromosome 1_2"/>
</dbReference>
<dbReference type="AlphaFoldDB" id="A0AAV7W4M8"/>
<evidence type="ECO:0000313" key="1">
    <source>
        <dbReference type="EMBL" id="KAJ1207497.1"/>
    </source>
</evidence>
<comment type="caution">
    <text evidence="1">The sequence shown here is derived from an EMBL/GenBank/DDBJ whole genome shotgun (WGS) entry which is preliminary data.</text>
</comment>
<evidence type="ECO:0000313" key="2">
    <source>
        <dbReference type="Proteomes" id="UP001066276"/>
    </source>
</evidence>
<dbReference type="EMBL" id="JANPWB010000002">
    <property type="protein sequence ID" value="KAJ1207497.1"/>
    <property type="molecule type" value="Genomic_DNA"/>
</dbReference>
<keyword evidence="2" id="KW-1185">Reference proteome</keyword>
<name>A0AAV7W4M8_PLEWA</name>
<reference evidence="1" key="1">
    <citation type="journal article" date="2022" name="bioRxiv">
        <title>Sequencing and chromosome-scale assembly of the giantPleurodeles waltlgenome.</title>
        <authorList>
            <person name="Brown T."/>
            <person name="Elewa A."/>
            <person name="Iarovenko S."/>
            <person name="Subramanian E."/>
            <person name="Araus A.J."/>
            <person name="Petzold A."/>
            <person name="Susuki M."/>
            <person name="Suzuki K.-i.T."/>
            <person name="Hayashi T."/>
            <person name="Toyoda A."/>
            <person name="Oliveira C."/>
            <person name="Osipova E."/>
            <person name="Leigh N.D."/>
            <person name="Simon A."/>
            <person name="Yun M.H."/>
        </authorList>
    </citation>
    <scope>NUCLEOTIDE SEQUENCE</scope>
    <source>
        <strain evidence="1">20211129_DDA</strain>
        <tissue evidence="1">Liver</tissue>
    </source>
</reference>
<organism evidence="1 2">
    <name type="scientific">Pleurodeles waltl</name>
    <name type="common">Iberian ribbed newt</name>
    <dbReference type="NCBI Taxonomy" id="8319"/>
    <lineage>
        <taxon>Eukaryota</taxon>
        <taxon>Metazoa</taxon>
        <taxon>Chordata</taxon>
        <taxon>Craniata</taxon>
        <taxon>Vertebrata</taxon>
        <taxon>Euteleostomi</taxon>
        <taxon>Amphibia</taxon>
        <taxon>Batrachia</taxon>
        <taxon>Caudata</taxon>
        <taxon>Salamandroidea</taxon>
        <taxon>Salamandridae</taxon>
        <taxon>Pleurodelinae</taxon>
        <taxon>Pleurodeles</taxon>
    </lineage>
</organism>
<protein>
    <submittedName>
        <fullName evidence="1">Uncharacterized protein</fullName>
    </submittedName>
</protein>
<proteinExistence type="predicted"/>
<accession>A0AAV7W4M8</accession>